<feature type="region of interest" description="Disordered" evidence="1">
    <location>
        <begin position="130"/>
        <end position="157"/>
    </location>
</feature>
<dbReference type="AlphaFoldDB" id="A0A3R6VFT8"/>
<proteinExistence type="predicted"/>
<dbReference type="Proteomes" id="UP000284822">
    <property type="component" value="Unassembled WGS sequence"/>
</dbReference>
<sequence>MEKNANGKTIPVKVGLKPEIRDGWEYEFAINFNINQDHSAEATKDNTNMFIDVAPITEATGQQIYECSSTGIDPEEERESLIMDIEGLAQESDLQQQTLNRWIKQHGNLNNWTRQQLRAVKERLIKLGQQQRKTVTPKTRPAEHKSTSLDDLLAGAK</sequence>
<dbReference type="EMBL" id="QOCS01000021">
    <property type="protein sequence ID" value="RHW45283.1"/>
    <property type="molecule type" value="Genomic_DNA"/>
</dbReference>
<evidence type="ECO:0000256" key="1">
    <source>
        <dbReference type="SAM" id="MobiDB-lite"/>
    </source>
</evidence>
<evidence type="ECO:0000313" key="3">
    <source>
        <dbReference type="Proteomes" id="UP000284822"/>
    </source>
</evidence>
<dbReference type="RefSeq" id="WP_118911098.1">
    <property type="nucleotide sequence ID" value="NZ_QOCS01000021.1"/>
</dbReference>
<protein>
    <submittedName>
        <fullName evidence="2">Uncharacterized protein</fullName>
    </submittedName>
</protein>
<gene>
    <name evidence="2" type="ORF">DS832_07880</name>
</gene>
<comment type="caution">
    <text evidence="2">The sequence shown here is derived from an EMBL/GenBank/DDBJ whole genome shotgun (WGS) entry which is preliminary data.</text>
</comment>
<accession>A0A3R6VFT8</accession>
<name>A0A3R6VFT8_9LACO</name>
<organism evidence="2 3">
    <name type="scientific">Bombilactobacillus bombi</name>
    <dbReference type="NCBI Taxonomy" id="1303590"/>
    <lineage>
        <taxon>Bacteria</taxon>
        <taxon>Bacillati</taxon>
        <taxon>Bacillota</taxon>
        <taxon>Bacilli</taxon>
        <taxon>Lactobacillales</taxon>
        <taxon>Lactobacillaceae</taxon>
        <taxon>Bombilactobacillus</taxon>
    </lineage>
</organism>
<reference evidence="2 3" key="1">
    <citation type="submission" date="2018-07" db="EMBL/GenBank/DDBJ databases">
        <title>Genome sequences of six Lactobacillus spp. isolated from bumble bee guts.</title>
        <authorList>
            <person name="Motta E.V.S."/>
            <person name="Moran N.A."/>
        </authorList>
    </citation>
    <scope>NUCLEOTIDE SEQUENCE [LARGE SCALE GENOMIC DNA]</scope>
    <source>
        <strain evidence="2 3">LV-8.1</strain>
    </source>
</reference>
<evidence type="ECO:0000313" key="2">
    <source>
        <dbReference type="EMBL" id="RHW45283.1"/>
    </source>
</evidence>